<protein>
    <submittedName>
        <fullName evidence="1">HAD family phosphatase</fullName>
    </submittedName>
</protein>
<organism evidence="1 2">
    <name type="scientific">Sulfobacillus harzensis</name>
    <dbReference type="NCBI Taxonomy" id="2729629"/>
    <lineage>
        <taxon>Bacteria</taxon>
        <taxon>Bacillati</taxon>
        <taxon>Bacillota</taxon>
        <taxon>Clostridia</taxon>
        <taxon>Eubacteriales</taxon>
        <taxon>Clostridiales Family XVII. Incertae Sedis</taxon>
        <taxon>Sulfobacillus</taxon>
    </lineage>
</organism>
<dbReference type="InterPro" id="IPR000150">
    <property type="entry name" value="Cof"/>
</dbReference>
<gene>
    <name evidence="1" type="ORF">HIJ39_09910</name>
</gene>
<dbReference type="InterPro" id="IPR036412">
    <property type="entry name" value="HAD-like_sf"/>
</dbReference>
<evidence type="ECO:0000313" key="2">
    <source>
        <dbReference type="Proteomes" id="UP000533476"/>
    </source>
</evidence>
<dbReference type="PANTHER" id="PTHR10000">
    <property type="entry name" value="PHOSPHOSERINE PHOSPHATASE"/>
    <property type="match status" value="1"/>
</dbReference>
<dbReference type="GO" id="GO:0005829">
    <property type="term" value="C:cytosol"/>
    <property type="evidence" value="ECO:0007669"/>
    <property type="project" value="TreeGrafter"/>
</dbReference>
<dbReference type="InterPro" id="IPR006379">
    <property type="entry name" value="HAD-SF_hydro_IIB"/>
</dbReference>
<dbReference type="GO" id="GO:0000287">
    <property type="term" value="F:magnesium ion binding"/>
    <property type="evidence" value="ECO:0007669"/>
    <property type="project" value="TreeGrafter"/>
</dbReference>
<comment type="caution">
    <text evidence="1">The sequence shown here is derived from an EMBL/GenBank/DDBJ whole genome shotgun (WGS) entry which is preliminary data.</text>
</comment>
<sequence>MGHSSSIALIALDLDGTTLKADGSISDRLQAAVGKALERGIRVMLATGRMVQSAEPFWRELKLPPGLLVAYQGAVVADMPSGKLVAKTLLPDEGARAAVRWALDREMLTQVYVGTELWVSREDPRVRQYIEKNHIPAWVRTAEEMLQWPEPPIKVLLQDEPEVLDRVRRHLEPEVARFPIRVFKSQPDYLELVHQDVGKAVGLAAAAQTLNIPQQQVMAIGDAENDIDMLKWAGLGVAMGQAPDAVKQAAQVVTAPISEDGAARAIERYALGMPVVD</sequence>
<dbReference type="EMBL" id="JABBVZ010000028">
    <property type="protein sequence ID" value="NMP22665.1"/>
    <property type="molecule type" value="Genomic_DNA"/>
</dbReference>
<dbReference type="SUPFAM" id="SSF56784">
    <property type="entry name" value="HAD-like"/>
    <property type="match status" value="1"/>
</dbReference>
<evidence type="ECO:0000313" key="1">
    <source>
        <dbReference type="EMBL" id="NMP22665.1"/>
    </source>
</evidence>
<dbReference type="GO" id="GO:0016791">
    <property type="term" value="F:phosphatase activity"/>
    <property type="evidence" value="ECO:0007669"/>
    <property type="project" value="TreeGrafter"/>
</dbReference>
<accession>A0A7Y0L580</accession>
<dbReference type="SFLD" id="SFLDG01140">
    <property type="entry name" value="C2.B:_Phosphomannomutase_and_P"/>
    <property type="match status" value="1"/>
</dbReference>
<keyword evidence="2" id="KW-1185">Reference proteome</keyword>
<dbReference type="RefSeq" id="WP_169099184.1">
    <property type="nucleotide sequence ID" value="NZ_JABBVZ010000028.1"/>
</dbReference>
<dbReference type="AlphaFoldDB" id="A0A7Y0L580"/>
<name>A0A7Y0L580_9FIRM</name>
<dbReference type="CDD" id="cd07516">
    <property type="entry name" value="HAD_Pase"/>
    <property type="match status" value="1"/>
</dbReference>
<dbReference type="Proteomes" id="UP000533476">
    <property type="component" value="Unassembled WGS sequence"/>
</dbReference>
<proteinExistence type="predicted"/>
<reference evidence="1 2" key="1">
    <citation type="submission" date="2020-04" db="EMBL/GenBank/DDBJ databases">
        <authorList>
            <person name="Zhang R."/>
            <person name="Schippers A."/>
        </authorList>
    </citation>
    <scope>NUCLEOTIDE SEQUENCE [LARGE SCALE GENOMIC DNA]</scope>
    <source>
        <strain evidence="1 2">DSM 109850</strain>
    </source>
</reference>
<dbReference type="Gene3D" id="3.40.50.1000">
    <property type="entry name" value="HAD superfamily/HAD-like"/>
    <property type="match status" value="1"/>
</dbReference>
<dbReference type="PANTHER" id="PTHR10000:SF8">
    <property type="entry name" value="HAD SUPERFAMILY HYDROLASE-LIKE, TYPE 3"/>
    <property type="match status" value="1"/>
</dbReference>
<dbReference type="Gene3D" id="3.30.1240.10">
    <property type="match status" value="1"/>
</dbReference>
<dbReference type="PROSITE" id="PS01229">
    <property type="entry name" value="COF_2"/>
    <property type="match status" value="1"/>
</dbReference>
<dbReference type="Pfam" id="PF08282">
    <property type="entry name" value="Hydrolase_3"/>
    <property type="match status" value="1"/>
</dbReference>
<dbReference type="SFLD" id="SFLDS00003">
    <property type="entry name" value="Haloacid_Dehalogenase"/>
    <property type="match status" value="1"/>
</dbReference>
<dbReference type="NCBIfam" id="TIGR00099">
    <property type="entry name" value="Cof-subfamily"/>
    <property type="match status" value="1"/>
</dbReference>
<dbReference type="NCBIfam" id="TIGR01484">
    <property type="entry name" value="HAD-SF-IIB"/>
    <property type="match status" value="1"/>
</dbReference>
<dbReference type="InterPro" id="IPR023214">
    <property type="entry name" value="HAD_sf"/>
</dbReference>